<sequence>MGVPSGNAEAGKKAFVQKCSQCHTHEKGGKHKIGPNLSGIFGRQSGKAEGFNYTAENKNKGVIWNEEALYEYLENPKKFIPGTKMIFPGIKKEQERADVIAFLKTI</sequence>
<dbReference type="AlphaFoldDB" id="T1HKX7"/>
<dbReference type="Proteomes" id="UP000015103">
    <property type="component" value="Unassembled WGS sequence"/>
</dbReference>
<comment type="PTM">
    <text evidence="10">Binds 1 heme group per subunit.</text>
</comment>
<evidence type="ECO:0000256" key="4">
    <source>
        <dbReference type="ARBA" id="ARBA00022448"/>
    </source>
</evidence>
<dbReference type="VEuPathDB" id="VectorBase:RPRC004701"/>
<dbReference type="STRING" id="13249.T1HKX7"/>
<dbReference type="InterPro" id="IPR002327">
    <property type="entry name" value="Cyt_c_1A/1B"/>
</dbReference>
<dbReference type="GO" id="GO:0005758">
    <property type="term" value="C:mitochondrial intermembrane space"/>
    <property type="evidence" value="ECO:0007669"/>
    <property type="project" value="UniProtKB-SubCell"/>
</dbReference>
<evidence type="ECO:0000256" key="6">
    <source>
        <dbReference type="ARBA" id="ARBA00022723"/>
    </source>
</evidence>
<evidence type="ECO:0000256" key="3">
    <source>
        <dbReference type="ARBA" id="ARBA00006488"/>
    </source>
</evidence>
<dbReference type="OMA" id="NKGVIWG"/>
<evidence type="ECO:0000256" key="9">
    <source>
        <dbReference type="RuleBase" id="RU004426"/>
    </source>
</evidence>
<comment type="similarity">
    <text evidence="3 9">Belongs to the cytochrome c family.</text>
</comment>
<evidence type="ECO:0000313" key="11">
    <source>
        <dbReference type="EnsemblMetazoa" id="RPRC004701-PA"/>
    </source>
</evidence>
<dbReference type="EMBL" id="ACPB03014660">
    <property type="status" value="NOT_ANNOTATED_CDS"/>
    <property type="molecule type" value="Genomic_DNA"/>
</dbReference>
<organism evidence="11 12">
    <name type="scientific">Rhodnius prolixus</name>
    <name type="common">Triatomid bug</name>
    <dbReference type="NCBI Taxonomy" id="13249"/>
    <lineage>
        <taxon>Eukaryota</taxon>
        <taxon>Metazoa</taxon>
        <taxon>Ecdysozoa</taxon>
        <taxon>Arthropoda</taxon>
        <taxon>Hexapoda</taxon>
        <taxon>Insecta</taxon>
        <taxon>Pterygota</taxon>
        <taxon>Neoptera</taxon>
        <taxon>Paraneoptera</taxon>
        <taxon>Hemiptera</taxon>
        <taxon>Heteroptera</taxon>
        <taxon>Panheteroptera</taxon>
        <taxon>Cimicomorpha</taxon>
        <taxon>Reduviidae</taxon>
        <taxon>Triatominae</taxon>
        <taxon>Rhodnius</taxon>
    </lineage>
</organism>
<name>T1HKX7_RHOPR</name>
<keyword evidence="4 10" id="KW-0813">Transport</keyword>
<keyword evidence="12" id="KW-1185">Reference proteome</keyword>
<reference evidence="11" key="1">
    <citation type="submission" date="2015-05" db="UniProtKB">
        <authorList>
            <consortium name="EnsemblMetazoa"/>
        </authorList>
    </citation>
    <scope>IDENTIFICATION</scope>
</reference>
<proteinExistence type="inferred from homology"/>
<protein>
    <submittedName>
        <fullName evidence="11">Cytochrome c domain-containing protein</fullName>
    </submittedName>
</protein>
<comment type="function">
    <text evidence="1 10">Electron carrier protein. The oxidized form of the cytochrome c heme group can accept an electron from the heme group of the cytochrome c1 subunit of cytochrome reductase. Cytochrome c then transfers this electron to the cytochrome oxidase complex, the final protein carrier in the mitochondrial electron-transport chain.</text>
</comment>
<evidence type="ECO:0000256" key="8">
    <source>
        <dbReference type="ARBA" id="ARBA00023004"/>
    </source>
</evidence>
<evidence type="ECO:0000256" key="10">
    <source>
        <dbReference type="RuleBase" id="RU004427"/>
    </source>
</evidence>
<dbReference type="SUPFAM" id="SSF46626">
    <property type="entry name" value="Cytochrome c"/>
    <property type="match status" value="1"/>
</dbReference>
<keyword evidence="5 10" id="KW-0349">Heme</keyword>
<dbReference type="PROSITE" id="PS51007">
    <property type="entry name" value="CYTC"/>
    <property type="match status" value="1"/>
</dbReference>
<dbReference type="Gene3D" id="1.10.760.10">
    <property type="entry name" value="Cytochrome c-like domain"/>
    <property type="match status" value="1"/>
</dbReference>
<dbReference type="GO" id="GO:0020037">
    <property type="term" value="F:heme binding"/>
    <property type="evidence" value="ECO:0007669"/>
    <property type="project" value="InterPro"/>
</dbReference>
<dbReference type="GO" id="GO:0046872">
    <property type="term" value="F:metal ion binding"/>
    <property type="evidence" value="ECO:0007669"/>
    <property type="project" value="UniProtKB-KW"/>
</dbReference>
<dbReference type="EnsemblMetazoa" id="RPRC004701-RA">
    <property type="protein sequence ID" value="RPRC004701-PA"/>
    <property type="gene ID" value="RPRC004701"/>
</dbReference>
<keyword evidence="6 10" id="KW-0479">Metal-binding</keyword>
<keyword evidence="7 10" id="KW-0249">Electron transport</keyword>
<dbReference type="RefSeq" id="XP_073975186.1">
    <property type="nucleotide sequence ID" value="XM_074119085.1"/>
</dbReference>
<dbReference type="HOGENOM" id="CLU_060944_3_0_1"/>
<dbReference type="InterPro" id="IPR036909">
    <property type="entry name" value="Cyt_c-like_dom_sf"/>
</dbReference>
<dbReference type="PRINTS" id="PR00604">
    <property type="entry name" value="CYTCHRMECIAB"/>
</dbReference>
<dbReference type="eggNOG" id="KOG3453">
    <property type="taxonomic scope" value="Eukaryota"/>
</dbReference>
<keyword evidence="8 10" id="KW-0408">Iron</keyword>
<evidence type="ECO:0000313" key="12">
    <source>
        <dbReference type="Proteomes" id="UP000015103"/>
    </source>
</evidence>
<evidence type="ECO:0000256" key="1">
    <source>
        <dbReference type="ARBA" id="ARBA00002555"/>
    </source>
</evidence>
<dbReference type="FunFam" id="1.10.760.10:FF:000001">
    <property type="entry name" value="Cytochrome c iso-1"/>
    <property type="match status" value="1"/>
</dbReference>
<evidence type="ECO:0000256" key="7">
    <source>
        <dbReference type="ARBA" id="ARBA00022982"/>
    </source>
</evidence>
<keyword evidence="10" id="KW-0679">Respiratory chain</keyword>
<dbReference type="InParanoid" id="T1HKX7"/>
<dbReference type="Pfam" id="PF00034">
    <property type="entry name" value="Cytochrom_C"/>
    <property type="match status" value="1"/>
</dbReference>
<evidence type="ECO:0000256" key="2">
    <source>
        <dbReference type="ARBA" id="ARBA00004569"/>
    </source>
</evidence>
<comment type="subcellular location">
    <subcellularLocation>
        <location evidence="2">Mitochondrion intermembrane space</location>
    </subcellularLocation>
</comment>
<accession>T1HKX7</accession>
<keyword evidence="10" id="KW-0496">Mitochondrion</keyword>
<dbReference type="PANTHER" id="PTHR11961">
    <property type="entry name" value="CYTOCHROME C"/>
    <property type="match status" value="1"/>
</dbReference>
<dbReference type="GO" id="GO:0009055">
    <property type="term" value="F:electron transfer activity"/>
    <property type="evidence" value="ECO:0007669"/>
    <property type="project" value="InterPro"/>
</dbReference>
<dbReference type="InterPro" id="IPR009056">
    <property type="entry name" value="Cyt_c-like_dom"/>
</dbReference>
<dbReference type="GeneID" id="141449541"/>
<evidence type="ECO:0000256" key="5">
    <source>
        <dbReference type="ARBA" id="ARBA00022617"/>
    </source>
</evidence>